<organism evidence="1">
    <name type="scientific">bioreactor metagenome</name>
    <dbReference type="NCBI Taxonomy" id="1076179"/>
    <lineage>
        <taxon>unclassified sequences</taxon>
        <taxon>metagenomes</taxon>
        <taxon>ecological metagenomes</taxon>
    </lineage>
</organism>
<dbReference type="AlphaFoldDB" id="A0A645FSD9"/>
<sequence>MRKDFEVVFQRAHPRRHLLFLAAGQETDVLADRNRDTGHDDLGEMLVFQRLRQAGRQRQQGLAGAGLAEQGDEIDVRVHQQVQSEILFAVACGNTPDGVLWVGVIDQRFQDGGLAGGFLDDGGETIAFEPDEFIDQELRAQRASDLVVGLAVLFPRLHALAVLVPEVVG</sequence>
<protein>
    <submittedName>
        <fullName evidence="1">Uncharacterized protein</fullName>
    </submittedName>
</protein>
<gene>
    <name evidence="1" type="ORF">SDC9_164731</name>
</gene>
<reference evidence="1" key="1">
    <citation type="submission" date="2019-08" db="EMBL/GenBank/DDBJ databases">
        <authorList>
            <person name="Kucharzyk K."/>
            <person name="Murdoch R.W."/>
            <person name="Higgins S."/>
            <person name="Loffler F."/>
        </authorList>
    </citation>
    <scope>NUCLEOTIDE SEQUENCE</scope>
</reference>
<name>A0A645FSD9_9ZZZZ</name>
<proteinExistence type="predicted"/>
<accession>A0A645FSD9</accession>
<dbReference type="EMBL" id="VSSQ01064482">
    <property type="protein sequence ID" value="MPN17378.1"/>
    <property type="molecule type" value="Genomic_DNA"/>
</dbReference>
<evidence type="ECO:0000313" key="1">
    <source>
        <dbReference type="EMBL" id="MPN17378.1"/>
    </source>
</evidence>
<comment type="caution">
    <text evidence="1">The sequence shown here is derived from an EMBL/GenBank/DDBJ whole genome shotgun (WGS) entry which is preliminary data.</text>
</comment>